<name>A0ABW5EQ49_9BURK</name>
<sequence>MATMAAHRYWRAWGIEPYDNGAVTELTEFQLLAGTTRVDGAATLIASNGASVAALSDGAAGAAVSLPRGVTLIWDFGATPQDVTDIRLGSSADPRRFPLILTLQSSDDAVSWEIYGAFSGIAFPGSFKLTQSEPRLLFSDLDRTVLAIEGRGADGSTAIVDSTGRSVSVRGSAMIKTSSRFPDGAIRFGGNGDYLFLAYRDEYNFGQGDMGIRFQYERVATSTNYATIVSLYDSFAANSGLAIADNHFQVPGRLSVALNGAFPVLQSLAVLAPATKYDVEFNRVGNTITLYIDGVLQGAATYTGAIRSVGGVWVGASGDTTSATYFNGFVRRLQFQRGSAFHSEAFSPDDTLIAQSRIKMHKVQGRSAPAAVANVASAGAMPPLGKTLVGLVGKSRTNYLFDRAANGRIRGTVERDASPADVPLRRRVTLLRDLDLMVVQQQWSDAVTGAYDFQWLETDHAYTVIAHDYEHNYRAVIADNLSLVTGGMELMP</sequence>
<organism evidence="1 2">
    <name type="scientific">Delftia deserti</name>
    <dbReference type="NCBI Taxonomy" id="1651218"/>
    <lineage>
        <taxon>Bacteria</taxon>
        <taxon>Pseudomonadati</taxon>
        <taxon>Pseudomonadota</taxon>
        <taxon>Betaproteobacteria</taxon>
        <taxon>Burkholderiales</taxon>
        <taxon>Comamonadaceae</taxon>
        <taxon>Delftia</taxon>
    </lineage>
</organism>
<dbReference type="SUPFAM" id="SSF49899">
    <property type="entry name" value="Concanavalin A-like lectins/glucanases"/>
    <property type="match status" value="1"/>
</dbReference>
<keyword evidence="2" id="KW-1185">Reference proteome</keyword>
<dbReference type="Gene3D" id="2.60.120.200">
    <property type="match status" value="1"/>
</dbReference>
<dbReference type="EMBL" id="JBHUIG010000003">
    <property type="protein sequence ID" value="MFD2318023.1"/>
    <property type="molecule type" value="Genomic_DNA"/>
</dbReference>
<reference evidence="2" key="1">
    <citation type="journal article" date="2019" name="Int. J. Syst. Evol. Microbiol.">
        <title>The Global Catalogue of Microorganisms (GCM) 10K type strain sequencing project: providing services to taxonomists for standard genome sequencing and annotation.</title>
        <authorList>
            <consortium name="The Broad Institute Genomics Platform"/>
            <consortium name="The Broad Institute Genome Sequencing Center for Infectious Disease"/>
            <person name="Wu L."/>
            <person name="Ma J."/>
        </authorList>
    </citation>
    <scope>NUCLEOTIDE SEQUENCE [LARGE SCALE GENOMIC DNA]</scope>
    <source>
        <strain evidence="2">CCUG 62793</strain>
    </source>
</reference>
<gene>
    <name evidence="1" type="ORF">ACFSPV_04860</name>
</gene>
<comment type="caution">
    <text evidence="1">The sequence shown here is derived from an EMBL/GenBank/DDBJ whole genome shotgun (WGS) entry which is preliminary data.</text>
</comment>
<evidence type="ECO:0008006" key="3">
    <source>
        <dbReference type="Google" id="ProtNLM"/>
    </source>
</evidence>
<evidence type="ECO:0000313" key="2">
    <source>
        <dbReference type="Proteomes" id="UP001597287"/>
    </source>
</evidence>
<evidence type="ECO:0000313" key="1">
    <source>
        <dbReference type="EMBL" id="MFD2318023.1"/>
    </source>
</evidence>
<protein>
    <recommendedName>
        <fullName evidence="3">LamG domain-containing protein</fullName>
    </recommendedName>
</protein>
<accession>A0ABW5EQ49</accession>
<proteinExistence type="predicted"/>
<dbReference type="Proteomes" id="UP001597287">
    <property type="component" value="Unassembled WGS sequence"/>
</dbReference>
<dbReference type="RefSeq" id="WP_380104762.1">
    <property type="nucleotide sequence ID" value="NZ_JBHSIH010000001.1"/>
</dbReference>
<dbReference type="InterPro" id="IPR013320">
    <property type="entry name" value="ConA-like_dom_sf"/>
</dbReference>